<protein>
    <submittedName>
        <fullName evidence="4">Uncharacterized protein</fullName>
    </submittedName>
</protein>
<feature type="coiled-coil region" evidence="1">
    <location>
        <begin position="168"/>
        <end position="209"/>
    </location>
</feature>
<accession>A0A6U1P8W8</accession>
<keyword evidence="1" id="KW-0175">Coiled coil</keyword>
<evidence type="ECO:0000313" key="4">
    <source>
        <dbReference type="EMBL" id="CAD8931363.1"/>
    </source>
</evidence>
<dbReference type="EMBL" id="HBFW01003649">
    <property type="protein sequence ID" value="CAD8931362.1"/>
    <property type="molecule type" value="Transcribed_RNA"/>
</dbReference>
<gene>
    <name evidence="3" type="ORF">CTEN0397_LOCUS2384</name>
    <name evidence="4" type="ORF">CTEN0397_LOCUS2385</name>
</gene>
<feature type="region of interest" description="Disordered" evidence="2">
    <location>
        <begin position="256"/>
        <end position="282"/>
    </location>
</feature>
<evidence type="ECO:0000256" key="1">
    <source>
        <dbReference type="SAM" id="Coils"/>
    </source>
</evidence>
<feature type="region of interest" description="Disordered" evidence="2">
    <location>
        <begin position="122"/>
        <end position="168"/>
    </location>
</feature>
<reference evidence="4" key="1">
    <citation type="submission" date="2021-01" db="EMBL/GenBank/DDBJ databases">
        <authorList>
            <person name="Corre E."/>
            <person name="Pelletier E."/>
            <person name="Niang G."/>
            <person name="Scheremetjew M."/>
            <person name="Finn R."/>
            <person name="Kale V."/>
            <person name="Holt S."/>
            <person name="Cochrane G."/>
            <person name="Meng A."/>
            <person name="Brown T."/>
            <person name="Cohen L."/>
        </authorList>
    </citation>
    <scope>NUCLEOTIDE SEQUENCE</scope>
    <source>
        <strain evidence="4">ECT3854</strain>
    </source>
</reference>
<sequence>MLVRSSFIQSHIMFSLADMFQNRRRRRRDTLKKQASIMAPYVRNSLSHDILSTTTVSDQELEELDRGLEQSKTQLEKAVESERFVGMRVERYRQLLQQRARELQVVKSPSDDEFQDEADRGAALPKHEDDATYQEGVALPDDDESDDEDDGDEEVGMKQRPTYTPEERERLVAKLKRDQEALAKVQNTHSQLVENVRNLRKQILMLERKRADILGKTEECQDFVQAVAFVQHEEEEGDDGRAVSVGRLDVEMSELRDTKGDDGAVEEYKEADDMDCKPPAFT</sequence>
<evidence type="ECO:0000313" key="3">
    <source>
        <dbReference type="EMBL" id="CAD8931362.1"/>
    </source>
</evidence>
<feature type="compositionally biased region" description="Basic and acidic residues" evidence="2">
    <location>
        <begin position="256"/>
        <end position="268"/>
    </location>
</feature>
<dbReference type="EMBL" id="HBFW01003651">
    <property type="protein sequence ID" value="CAD8931363.1"/>
    <property type="molecule type" value="Transcribed_RNA"/>
</dbReference>
<name>A0A6U1P8W8_CYCTE</name>
<proteinExistence type="predicted"/>
<dbReference type="AlphaFoldDB" id="A0A6U1P8W8"/>
<evidence type="ECO:0000256" key="2">
    <source>
        <dbReference type="SAM" id="MobiDB-lite"/>
    </source>
</evidence>
<organism evidence="4">
    <name type="scientific">Cyclophora tenuis</name>
    <name type="common">Marine diatom</name>
    <dbReference type="NCBI Taxonomy" id="216820"/>
    <lineage>
        <taxon>Eukaryota</taxon>
        <taxon>Sar</taxon>
        <taxon>Stramenopiles</taxon>
        <taxon>Ochrophyta</taxon>
        <taxon>Bacillariophyta</taxon>
        <taxon>Fragilariophyceae</taxon>
        <taxon>Fragilariophycidae</taxon>
        <taxon>Cyclophorales</taxon>
        <taxon>Cyclophoraceae</taxon>
        <taxon>Cyclophora</taxon>
    </lineage>
</organism>
<feature type="compositionally biased region" description="Acidic residues" evidence="2">
    <location>
        <begin position="140"/>
        <end position="154"/>
    </location>
</feature>